<dbReference type="PATRIC" id="fig|1434119.4.peg.4166"/>
<keyword evidence="4 7" id="KW-0812">Transmembrane</keyword>
<feature type="transmembrane region" description="Helical" evidence="7">
    <location>
        <begin position="224"/>
        <end position="248"/>
    </location>
</feature>
<name>A0A0E3LBJ8_9EURY</name>
<dbReference type="GeneID" id="41607380"/>
<feature type="transmembrane region" description="Helical" evidence="7">
    <location>
        <begin position="166"/>
        <end position="188"/>
    </location>
</feature>
<dbReference type="GO" id="GO:0005886">
    <property type="term" value="C:plasma membrane"/>
    <property type="evidence" value="ECO:0007669"/>
    <property type="project" value="UniProtKB-SubCell"/>
</dbReference>
<keyword evidence="5 7" id="KW-1133">Transmembrane helix</keyword>
<evidence type="ECO:0000313" key="8">
    <source>
        <dbReference type="EMBL" id="AKB33896.1"/>
    </source>
</evidence>
<gene>
    <name evidence="8" type="ORF">MSSIH_3206</name>
</gene>
<dbReference type="RefSeq" id="WP_048173752.1">
    <property type="nucleotide sequence ID" value="NZ_CP009507.1"/>
</dbReference>
<dbReference type="AlphaFoldDB" id="A0A0E3LBJ8"/>
<dbReference type="GeneID" id="24862192"/>
<keyword evidence="6 7" id="KW-0472">Membrane</keyword>
<feature type="transmembrane region" description="Helical" evidence="7">
    <location>
        <begin position="254"/>
        <end position="278"/>
    </location>
</feature>
<feature type="transmembrane region" description="Helical" evidence="7">
    <location>
        <begin position="124"/>
        <end position="145"/>
    </location>
</feature>
<proteinExistence type="inferred from homology"/>
<evidence type="ECO:0000313" key="9">
    <source>
        <dbReference type="Proteomes" id="UP000033092"/>
    </source>
</evidence>
<keyword evidence="3" id="KW-1003">Cell membrane</keyword>
<organism evidence="8 9">
    <name type="scientific">Methanosarcina siciliae HI350</name>
    <dbReference type="NCBI Taxonomy" id="1434119"/>
    <lineage>
        <taxon>Archaea</taxon>
        <taxon>Methanobacteriati</taxon>
        <taxon>Methanobacteriota</taxon>
        <taxon>Stenosarchaea group</taxon>
        <taxon>Methanomicrobia</taxon>
        <taxon>Methanosarcinales</taxon>
        <taxon>Methanosarcinaceae</taxon>
        <taxon>Methanosarcina</taxon>
    </lineage>
</organism>
<dbReference type="HOGENOM" id="CLU_058185_0_0_2"/>
<feature type="transmembrane region" description="Helical" evidence="7">
    <location>
        <begin position="290"/>
        <end position="307"/>
    </location>
</feature>
<dbReference type="PANTHER" id="PTHR43299">
    <property type="entry name" value="UPF0718 PROTEIN YRAQ"/>
    <property type="match status" value="1"/>
</dbReference>
<feature type="transmembrane region" description="Helical" evidence="7">
    <location>
        <begin position="327"/>
        <end position="346"/>
    </location>
</feature>
<dbReference type="PANTHER" id="PTHR43299:SF1">
    <property type="entry name" value="UPF0718 PROTEIN YRAQ"/>
    <property type="match status" value="1"/>
</dbReference>
<dbReference type="InterPro" id="IPR005524">
    <property type="entry name" value="DUF318"/>
</dbReference>
<evidence type="ECO:0000256" key="7">
    <source>
        <dbReference type="SAM" id="Phobius"/>
    </source>
</evidence>
<accession>A0A0E3LBJ8</accession>
<protein>
    <submittedName>
        <fullName evidence="8">Transporter</fullName>
    </submittedName>
</protein>
<comment type="subcellular location">
    <subcellularLocation>
        <location evidence="1">Cell membrane</location>
        <topology evidence="1">Multi-pass membrane protein</topology>
    </subcellularLocation>
</comment>
<evidence type="ECO:0000256" key="4">
    <source>
        <dbReference type="ARBA" id="ARBA00022692"/>
    </source>
</evidence>
<evidence type="ECO:0000256" key="2">
    <source>
        <dbReference type="ARBA" id="ARBA00006386"/>
    </source>
</evidence>
<evidence type="ECO:0000256" key="1">
    <source>
        <dbReference type="ARBA" id="ARBA00004651"/>
    </source>
</evidence>
<evidence type="ECO:0000256" key="3">
    <source>
        <dbReference type="ARBA" id="ARBA00022475"/>
    </source>
</evidence>
<dbReference type="EMBL" id="CP009507">
    <property type="protein sequence ID" value="AKB33896.1"/>
    <property type="molecule type" value="Genomic_DNA"/>
</dbReference>
<comment type="similarity">
    <text evidence="2">Belongs to the UPF0718 family.</text>
</comment>
<evidence type="ECO:0000256" key="6">
    <source>
        <dbReference type="ARBA" id="ARBA00023136"/>
    </source>
</evidence>
<evidence type="ECO:0000256" key="5">
    <source>
        <dbReference type="ARBA" id="ARBA00022989"/>
    </source>
</evidence>
<feature type="transmembrane region" description="Helical" evidence="7">
    <location>
        <begin position="194"/>
        <end position="212"/>
    </location>
</feature>
<dbReference type="Pfam" id="PF03773">
    <property type="entry name" value="ArsP_1"/>
    <property type="match status" value="1"/>
</dbReference>
<feature type="transmembrane region" description="Helical" evidence="7">
    <location>
        <begin position="99"/>
        <end position="118"/>
    </location>
</feature>
<feature type="transmembrane region" description="Helical" evidence="7">
    <location>
        <begin position="21"/>
        <end position="43"/>
    </location>
</feature>
<feature type="transmembrane region" description="Helical" evidence="7">
    <location>
        <begin position="63"/>
        <end position="87"/>
    </location>
</feature>
<dbReference type="Proteomes" id="UP000033092">
    <property type="component" value="Chromosome"/>
</dbReference>
<sequence length="350" mass="37788">MTLDYLTYLISVGLQSVQEYLALHVLMCLVPAFFLAGAIASLFSKESVLKFFGADAPKYVSYTVAAVSGCLLAVCSCTVLPLFAGIYKRGAGIGPATTFLFSAPAINILAIVYTAKILGYDLGAARAFAAVLLSVLVGVIMSLAYERKDTERKPIKTFGEAEHKHSVQLFILLIVVLIAPELMSSWGWKYTFQILAWIPLIGLTAYLSYRWFSKEEINSWVGETWFLIKQITPLLLLGVFFAGIAVVVLPKEYVAAFVGGNSLASNFISSIAGALMYFSTLTEVPIIKALTLLGMGTGPSLAMLLAGPALSLPNMIVINRIMGVKKGMTYICLVVLIATFSGYVFGSMFA</sequence>
<dbReference type="KEGG" id="msz:MSSIH_3206"/>
<reference evidence="8 9" key="1">
    <citation type="submission" date="2014-07" db="EMBL/GenBank/DDBJ databases">
        <title>Methanogenic archaea and the global carbon cycle.</title>
        <authorList>
            <person name="Henriksen J.R."/>
            <person name="Luke J."/>
            <person name="Reinhart S."/>
            <person name="Benedict M.N."/>
            <person name="Youngblut N.D."/>
            <person name="Metcalf M.E."/>
            <person name="Whitaker R.J."/>
            <person name="Metcalf W.W."/>
        </authorList>
    </citation>
    <scope>NUCLEOTIDE SEQUENCE [LARGE SCALE GENOMIC DNA]</scope>
    <source>
        <strain evidence="8 9">HI350</strain>
    </source>
</reference>